<organism evidence="8 9">
    <name type="scientific">Aliidiomarina taiwanensis</name>
    <dbReference type="NCBI Taxonomy" id="946228"/>
    <lineage>
        <taxon>Bacteria</taxon>
        <taxon>Pseudomonadati</taxon>
        <taxon>Pseudomonadota</taxon>
        <taxon>Gammaproteobacteria</taxon>
        <taxon>Alteromonadales</taxon>
        <taxon>Idiomarinaceae</taxon>
        <taxon>Aliidiomarina</taxon>
    </lineage>
</organism>
<sequence length="239" mass="25407">MAKTAIASVVALALAGCGETATKVDLEQESQRHAYALGTVLGGEVKSNLEHLSSTGMELDKDVILAAISDAMNDESLMNEDEVQAAVMELVELSTSLAEAEAAAAGERNLEEGLAYQAENASRDGVTVTESGLQYEVMVEGEGPKPAATDTVTVHYKGELLDGTVFDSSYERGEPIAFPLDRVIVGWSEGVQLMNVGSKYRFVIPAELAYGDQQRPGSPIPPNATLIFEVELLEIEAAE</sequence>
<protein>
    <recommendedName>
        <fullName evidence="6">Peptidyl-prolyl cis-trans isomerase</fullName>
        <ecNumber evidence="6">5.2.1.8</ecNumber>
    </recommendedName>
</protein>
<dbReference type="EC" id="5.2.1.8" evidence="6"/>
<dbReference type="InterPro" id="IPR046357">
    <property type="entry name" value="PPIase_dom_sf"/>
</dbReference>
<dbReference type="InterPro" id="IPR001179">
    <property type="entry name" value="PPIase_FKBP_dom"/>
</dbReference>
<name>A0A432WYS0_9GAMM</name>
<evidence type="ECO:0000256" key="3">
    <source>
        <dbReference type="ARBA" id="ARBA00023110"/>
    </source>
</evidence>
<comment type="caution">
    <text evidence="8">The sequence shown here is derived from an EMBL/GenBank/DDBJ whole genome shotgun (WGS) entry which is preliminary data.</text>
</comment>
<dbReference type="EMBL" id="PIPQ01000008">
    <property type="protein sequence ID" value="RUO38938.1"/>
    <property type="molecule type" value="Genomic_DNA"/>
</dbReference>
<dbReference type="OrthoDB" id="9814548at2"/>
<dbReference type="Proteomes" id="UP000286976">
    <property type="component" value="Unassembled WGS sequence"/>
</dbReference>
<dbReference type="GO" id="GO:0003755">
    <property type="term" value="F:peptidyl-prolyl cis-trans isomerase activity"/>
    <property type="evidence" value="ECO:0007669"/>
    <property type="project" value="UniProtKB-UniRule"/>
</dbReference>
<evidence type="ECO:0000256" key="2">
    <source>
        <dbReference type="ARBA" id="ARBA00006577"/>
    </source>
</evidence>
<dbReference type="RefSeq" id="WP_126758049.1">
    <property type="nucleotide sequence ID" value="NZ_PIPQ01000008.1"/>
</dbReference>
<dbReference type="Gene3D" id="3.10.50.40">
    <property type="match status" value="1"/>
</dbReference>
<dbReference type="InterPro" id="IPR036944">
    <property type="entry name" value="PPIase_FKBP_N_sf"/>
</dbReference>
<evidence type="ECO:0000313" key="9">
    <source>
        <dbReference type="Proteomes" id="UP000286976"/>
    </source>
</evidence>
<dbReference type="PROSITE" id="PS50059">
    <property type="entry name" value="FKBP_PPIASE"/>
    <property type="match status" value="1"/>
</dbReference>
<comment type="catalytic activity">
    <reaction evidence="1 5 6">
        <text>[protein]-peptidylproline (omega=180) = [protein]-peptidylproline (omega=0)</text>
        <dbReference type="Rhea" id="RHEA:16237"/>
        <dbReference type="Rhea" id="RHEA-COMP:10747"/>
        <dbReference type="Rhea" id="RHEA-COMP:10748"/>
        <dbReference type="ChEBI" id="CHEBI:83833"/>
        <dbReference type="ChEBI" id="CHEBI:83834"/>
        <dbReference type="EC" id="5.2.1.8"/>
    </reaction>
</comment>
<evidence type="ECO:0000313" key="8">
    <source>
        <dbReference type="EMBL" id="RUO38938.1"/>
    </source>
</evidence>
<dbReference type="GO" id="GO:0006457">
    <property type="term" value="P:protein folding"/>
    <property type="evidence" value="ECO:0007669"/>
    <property type="project" value="InterPro"/>
</dbReference>
<dbReference type="InterPro" id="IPR000774">
    <property type="entry name" value="PPIase_FKBP_N"/>
</dbReference>
<gene>
    <name evidence="8" type="ORF">CWE15_10405</name>
</gene>
<evidence type="ECO:0000256" key="1">
    <source>
        <dbReference type="ARBA" id="ARBA00000971"/>
    </source>
</evidence>
<dbReference type="AlphaFoldDB" id="A0A432WYS0"/>
<keyword evidence="4 5" id="KW-0413">Isomerase</keyword>
<keyword evidence="3 5" id="KW-0697">Rotamase</keyword>
<keyword evidence="9" id="KW-1185">Reference proteome</keyword>
<dbReference type="PANTHER" id="PTHR43811">
    <property type="entry name" value="FKBP-TYPE PEPTIDYL-PROLYL CIS-TRANS ISOMERASE FKPA"/>
    <property type="match status" value="1"/>
</dbReference>
<dbReference type="PROSITE" id="PS51257">
    <property type="entry name" value="PROKAR_LIPOPROTEIN"/>
    <property type="match status" value="1"/>
</dbReference>
<dbReference type="Pfam" id="PF01346">
    <property type="entry name" value="FKBP_N"/>
    <property type="match status" value="1"/>
</dbReference>
<proteinExistence type="inferred from homology"/>
<reference evidence="8 9" key="1">
    <citation type="journal article" date="2011" name="Front. Microbiol.">
        <title>Genomic signatures of strain selection and enhancement in Bacillus atrophaeus var. globigii, a historical biowarfare simulant.</title>
        <authorList>
            <person name="Gibbons H.S."/>
            <person name="Broomall S.M."/>
            <person name="McNew L.A."/>
            <person name="Daligault H."/>
            <person name="Chapman C."/>
            <person name="Bruce D."/>
            <person name="Karavis M."/>
            <person name="Krepps M."/>
            <person name="McGregor P.A."/>
            <person name="Hong C."/>
            <person name="Park K.H."/>
            <person name="Akmal A."/>
            <person name="Feldman A."/>
            <person name="Lin J.S."/>
            <person name="Chang W.E."/>
            <person name="Higgs B.W."/>
            <person name="Demirev P."/>
            <person name="Lindquist J."/>
            <person name="Liem A."/>
            <person name="Fochler E."/>
            <person name="Read T.D."/>
            <person name="Tapia R."/>
            <person name="Johnson S."/>
            <person name="Bishop-Lilly K.A."/>
            <person name="Detter C."/>
            <person name="Han C."/>
            <person name="Sozhamannan S."/>
            <person name="Rosenzweig C.N."/>
            <person name="Skowronski E.W."/>
        </authorList>
    </citation>
    <scope>NUCLEOTIDE SEQUENCE [LARGE SCALE GENOMIC DNA]</scope>
    <source>
        <strain evidence="8 9">AIT1</strain>
    </source>
</reference>
<comment type="similarity">
    <text evidence="2 6">Belongs to the FKBP-type PPIase family.</text>
</comment>
<dbReference type="Gene3D" id="1.10.287.460">
    <property type="entry name" value="Peptidyl-prolyl cis-trans isomerase, FKBP-type, N-terminal domain"/>
    <property type="match status" value="1"/>
</dbReference>
<dbReference type="SUPFAM" id="SSF54534">
    <property type="entry name" value="FKBP-like"/>
    <property type="match status" value="1"/>
</dbReference>
<feature type="domain" description="PPIase FKBP-type" evidence="7">
    <location>
        <begin position="149"/>
        <end position="236"/>
    </location>
</feature>
<evidence type="ECO:0000256" key="5">
    <source>
        <dbReference type="PROSITE-ProRule" id="PRU00277"/>
    </source>
</evidence>
<dbReference type="PANTHER" id="PTHR43811:SF19">
    <property type="entry name" value="39 KDA FK506-BINDING NUCLEAR PROTEIN"/>
    <property type="match status" value="1"/>
</dbReference>
<evidence type="ECO:0000256" key="4">
    <source>
        <dbReference type="ARBA" id="ARBA00023235"/>
    </source>
</evidence>
<accession>A0A432WYS0</accession>
<dbReference type="FunFam" id="3.10.50.40:FF:000006">
    <property type="entry name" value="Peptidyl-prolyl cis-trans isomerase"/>
    <property type="match status" value="1"/>
</dbReference>
<evidence type="ECO:0000256" key="6">
    <source>
        <dbReference type="RuleBase" id="RU003915"/>
    </source>
</evidence>
<evidence type="ECO:0000259" key="7">
    <source>
        <dbReference type="PROSITE" id="PS50059"/>
    </source>
</evidence>
<dbReference type="Pfam" id="PF00254">
    <property type="entry name" value="FKBP_C"/>
    <property type="match status" value="1"/>
</dbReference>